<organism evidence="10 11">
    <name type="scientific">Hyphomicrobium nitrativorans NL23</name>
    <dbReference type="NCBI Taxonomy" id="1029756"/>
    <lineage>
        <taxon>Bacteria</taxon>
        <taxon>Pseudomonadati</taxon>
        <taxon>Pseudomonadota</taxon>
        <taxon>Alphaproteobacteria</taxon>
        <taxon>Hyphomicrobiales</taxon>
        <taxon>Hyphomicrobiaceae</taxon>
        <taxon>Hyphomicrobium</taxon>
    </lineage>
</organism>
<dbReference type="GO" id="GO:0005829">
    <property type="term" value="C:cytosol"/>
    <property type="evidence" value="ECO:0007669"/>
    <property type="project" value="TreeGrafter"/>
</dbReference>
<dbReference type="KEGG" id="hni:W911_12395"/>
<keyword evidence="11" id="KW-1185">Reference proteome</keyword>
<feature type="domain" description="PII-uridylyltransferase/Glutamine-synthetase adenylyltransferase" evidence="9">
    <location>
        <begin position="846"/>
        <end position="936"/>
    </location>
</feature>
<dbReference type="InterPro" id="IPR005190">
    <property type="entry name" value="GlnE_rpt_dom"/>
</dbReference>
<dbReference type="Pfam" id="PF03710">
    <property type="entry name" value="GlnE"/>
    <property type="match status" value="2"/>
</dbReference>
<comment type="function">
    <text evidence="7">Involved in the regulation of glutamine synthetase GlnA, a key enzyme in the process to assimilate ammonia. When cellular nitrogen levels are high, the C-terminal adenylyl transferase (AT) inactivates GlnA by covalent transfer of an adenylyl group from ATP to specific tyrosine residue of GlnA, thus reducing its activity. Conversely, when nitrogen levels are low, the N-terminal adenylyl removase (AR) activates GlnA by removing the adenylyl group by phosphorolysis, increasing its activity. The regulatory region of GlnE binds the signal transduction protein PII (GlnB) which indicates the nitrogen status of the cell.</text>
</comment>
<dbReference type="GO" id="GO:0000287">
    <property type="term" value="F:magnesium ion binding"/>
    <property type="evidence" value="ECO:0007669"/>
    <property type="project" value="UniProtKB-UniRule"/>
</dbReference>
<evidence type="ECO:0000256" key="3">
    <source>
        <dbReference type="ARBA" id="ARBA00022741"/>
    </source>
</evidence>
<dbReference type="InterPro" id="IPR023057">
    <property type="entry name" value="GlnE"/>
</dbReference>
<dbReference type="Gene3D" id="1.20.120.1510">
    <property type="match status" value="1"/>
</dbReference>
<comment type="similarity">
    <text evidence="7">Belongs to the GlnE family.</text>
</comment>
<evidence type="ECO:0000256" key="5">
    <source>
        <dbReference type="ARBA" id="ARBA00022842"/>
    </source>
</evidence>
<feature type="domain" description="PII-uridylyltransferase/Glutamine-synthetase adenylyltransferase" evidence="9">
    <location>
        <begin position="342"/>
        <end position="467"/>
    </location>
</feature>
<dbReference type="RefSeq" id="WP_023787817.1">
    <property type="nucleotide sequence ID" value="NC_022997.1"/>
</dbReference>
<dbReference type="OrthoDB" id="9759366at2"/>
<evidence type="ECO:0000256" key="2">
    <source>
        <dbReference type="ARBA" id="ARBA00022695"/>
    </source>
</evidence>
<name>V5SEU7_9HYPH</name>
<keyword evidence="1 7" id="KW-0808">Transferase</keyword>
<protein>
    <recommendedName>
        <fullName evidence="7">Bifunctional glutamine synthetase adenylyltransferase/adenylyl-removing enzyme</fullName>
    </recommendedName>
    <alternativeName>
        <fullName evidence="7">ATP:glutamine synthetase adenylyltransferase</fullName>
    </alternativeName>
    <alternativeName>
        <fullName evidence="7">ATase</fullName>
    </alternativeName>
    <domain>
        <recommendedName>
            <fullName evidence="7">Glutamine synthetase adenylyl-L-tyrosine phosphorylase</fullName>
            <ecNumber evidence="7">2.7.7.89</ecNumber>
        </recommendedName>
        <alternativeName>
            <fullName evidence="7">Adenylyl removase</fullName>
            <shortName evidence="7">AR</shortName>
            <shortName evidence="7">AT-N</shortName>
        </alternativeName>
    </domain>
    <domain>
        <recommendedName>
            <fullName evidence="7">Glutamine synthetase adenylyl transferase</fullName>
            <ecNumber evidence="7">2.7.7.42</ecNumber>
        </recommendedName>
        <alternativeName>
            <fullName evidence="7">Adenylyl transferase</fullName>
            <shortName evidence="7">AT</shortName>
            <shortName evidence="7">AT-C</shortName>
        </alternativeName>
    </domain>
</protein>
<dbReference type="GO" id="GO:0008882">
    <property type="term" value="F:[glutamate-ammonia-ligase] adenylyltransferase activity"/>
    <property type="evidence" value="ECO:0007669"/>
    <property type="project" value="UniProtKB-UniRule"/>
</dbReference>
<dbReference type="Proteomes" id="UP000018542">
    <property type="component" value="Chromosome"/>
</dbReference>
<comment type="cofactor">
    <cofactor evidence="7">
        <name>Mg(2+)</name>
        <dbReference type="ChEBI" id="CHEBI:18420"/>
    </cofactor>
</comment>
<dbReference type="CDD" id="cd05401">
    <property type="entry name" value="NT_GlnE_GlnD_like"/>
    <property type="match status" value="2"/>
</dbReference>
<evidence type="ECO:0000256" key="4">
    <source>
        <dbReference type="ARBA" id="ARBA00022840"/>
    </source>
</evidence>
<keyword evidence="4 7" id="KW-0067">ATP-binding</keyword>
<dbReference type="SUPFAM" id="SSF81593">
    <property type="entry name" value="Nucleotidyltransferase substrate binding subunit/domain"/>
    <property type="match status" value="2"/>
</dbReference>
<dbReference type="GO" id="GO:0047388">
    <property type="term" value="F:[glutamine synthetase]-adenylyl-L-tyrosine phosphorylase activity"/>
    <property type="evidence" value="ECO:0007669"/>
    <property type="project" value="UniProtKB-EC"/>
</dbReference>
<dbReference type="Gene3D" id="1.20.120.330">
    <property type="entry name" value="Nucleotidyltransferases domain 2"/>
    <property type="match status" value="2"/>
</dbReference>
<dbReference type="InterPro" id="IPR013546">
    <property type="entry name" value="PII_UdlTrfase/GS_AdlTrfase"/>
</dbReference>
<dbReference type="HAMAP" id="MF_00802">
    <property type="entry name" value="GlnE"/>
    <property type="match status" value="1"/>
</dbReference>
<keyword evidence="2 7" id="KW-0548">Nucleotidyltransferase</keyword>
<dbReference type="NCBIfam" id="NF010706">
    <property type="entry name" value="PRK14108.1"/>
    <property type="match status" value="1"/>
</dbReference>
<evidence type="ECO:0000256" key="6">
    <source>
        <dbReference type="ARBA" id="ARBA00023268"/>
    </source>
</evidence>
<dbReference type="AlphaFoldDB" id="V5SEU7"/>
<dbReference type="Pfam" id="PF08335">
    <property type="entry name" value="GlnD_UR_UTase"/>
    <property type="match status" value="2"/>
</dbReference>
<comment type="catalytic activity">
    <reaction evidence="7">
        <text>[glutamine synthetase]-O(4)-(5'-adenylyl)-L-tyrosine + phosphate = [glutamine synthetase]-L-tyrosine + ADP</text>
        <dbReference type="Rhea" id="RHEA:43716"/>
        <dbReference type="Rhea" id="RHEA-COMP:10660"/>
        <dbReference type="Rhea" id="RHEA-COMP:10661"/>
        <dbReference type="ChEBI" id="CHEBI:43474"/>
        <dbReference type="ChEBI" id="CHEBI:46858"/>
        <dbReference type="ChEBI" id="CHEBI:83624"/>
        <dbReference type="ChEBI" id="CHEBI:456216"/>
        <dbReference type="EC" id="2.7.7.89"/>
    </reaction>
</comment>
<dbReference type="EMBL" id="CP006912">
    <property type="protein sequence ID" value="AHB49022.1"/>
    <property type="molecule type" value="Genomic_DNA"/>
</dbReference>
<feature type="region of interest" description="Adenylyl transferase" evidence="7">
    <location>
        <begin position="479"/>
        <end position="983"/>
    </location>
</feature>
<gene>
    <name evidence="7" type="primary">glnE</name>
    <name evidence="10" type="ORF">W911_12395</name>
</gene>
<keyword evidence="6 7" id="KW-0511">Multifunctional enzyme</keyword>
<keyword evidence="5 7" id="KW-0460">Magnesium</keyword>
<feature type="domain" description="Glutamate-ammonia ligase adenylyltransferase repeated" evidence="8">
    <location>
        <begin position="60"/>
        <end position="304"/>
    </location>
</feature>
<evidence type="ECO:0000259" key="9">
    <source>
        <dbReference type="Pfam" id="PF08335"/>
    </source>
</evidence>
<sequence>MPGEHAAQGPLIARIDAASRLPQDPADGASLHPLLADWRKSEARAGLVDVIEHEPVRTLIAGVVAGSPYLKSEIVRNPDRLEAILRDSPEQRFATLTQTLATRLAEISEITEAMTALRIYKAEVALMTALADLGGVWGVMQVTRVLSEAADAALRGAVRFLFRQAAAKGDWLPEDPEEPEQGSGYIVLAVGKYGAFELNYSSDIDLIVFYERALARLKPGLEAPTFFVRLTRDLVRLIDERTAAGYVFRTDLRLRPDAGATQIALSTDAAAQYYESFGQNWERAALIKARACAGDIEAGEAFLAELAPFIWRRNLDYAAIADIHAMKRQIHAFRGFGAGIGVAGHNIKLGPGGIREIEFFVQTQQLIAGGRQRNLRTRRTLDTLATLVALAWIEKPVADEIIGAYLYLREIEHRLQMVADEQTHVVPDDPVRLEAFARFAGYESTAAFSEALRAVLMPVQGHYARLFESAPELTAAGANLVFAGETDDPDTVAALARMGYARPSDVLAVVRGWHHGRYGAVRTARARELLTEVQPLLVQAFAETADPDRAITTFDRFLAALPAGVQLFSLLKANPPLMRLLADMMGTAPRLARILSRRRRLLDAVIDPRTFRALPTATELDEAIAAELKDAIDPQDVLDRARVIGSEQAFLIGVKVLSGAINAGEAGTAYAVLAERLIAAMVDDVEREMERVHGRIPGGGAVVVAMGKLGGRELSASSDLDLIVVYDFDPAANQSDGEKPLAPSQYYARYTQRLIAHLSAPTAEGTLYEVDMRLRPSGQKGPVAAQLSTFREYQATEAWTWEHLALTRARVITGPPELRSAVEAAIRDTLVRPRDRAVIAKDVQDMRARIAADKGTDRIWDLKQVRGGLVDLEFIAQHLQLMHAAAHPEVLDQNTLGAYRKLAEAGVLSGVDAERLTQATRLLHNLTQILRLCLEETFDPATAPSGLKALLARAGDAPDFSTLEAELAETLAGVATRFPELVT</sequence>
<dbReference type="GO" id="GO:0000820">
    <property type="term" value="P:regulation of glutamine family amino acid metabolic process"/>
    <property type="evidence" value="ECO:0007669"/>
    <property type="project" value="UniProtKB-UniRule"/>
</dbReference>
<dbReference type="SUPFAM" id="SSF81301">
    <property type="entry name" value="Nucleotidyltransferase"/>
    <property type="match status" value="2"/>
</dbReference>
<dbReference type="EC" id="2.7.7.42" evidence="7"/>
<evidence type="ECO:0000256" key="1">
    <source>
        <dbReference type="ARBA" id="ARBA00022679"/>
    </source>
</evidence>
<feature type="region of interest" description="Adenylyl removase" evidence="7">
    <location>
        <begin position="1"/>
        <end position="472"/>
    </location>
</feature>
<dbReference type="GO" id="GO:0005524">
    <property type="term" value="F:ATP binding"/>
    <property type="evidence" value="ECO:0007669"/>
    <property type="project" value="UniProtKB-UniRule"/>
</dbReference>
<dbReference type="STRING" id="1029756.W911_12395"/>
<accession>V5SEU7</accession>
<dbReference type="InterPro" id="IPR043519">
    <property type="entry name" value="NT_sf"/>
</dbReference>
<dbReference type="PANTHER" id="PTHR30621">
    <property type="entry name" value="GLUTAMINE SYNTHETASE ADENYLYLTRANSFERASE"/>
    <property type="match status" value="1"/>
</dbReference>
<feature type="domain" description="Glutamate-ammonia ligase adenylyltransferase repeated" evidence="8">
    <location>
        <begin position="580"/>
        <end position="823"/>
    </location>
</feature>
<comment type="catalytic activity">
    <reaction evidence="7">
        <text>[glutamine synthetase]-L-tyrosine + ATP = [glutamine synthetase]-O(4)-(5'-adenylyl)-L-tyrosine + diphosphate</text>
        <dbReference type="Rhea" id="RHEA:18589"/>
        <dbReference type="Rhea" id="RHEA-COMP:10660"/>
        <dbReference type="Rhea" id="RHEA-COMP:10661"/>
        <dbReference type="ChEBI" id="CHEBI:30616"/>
        <dbReference type="ChEBI" id="CHEBI:33019"/>
        <dbReference type="ChEBI" id="CHEBI:46858"/>
        <dbReference type="ChEBI" id="CHEBI:83624"/>
        <dbReference type="EC" id="2.7.7.42"/>
    </reaction>
</comment>
<dbReference type="Gene3D" id="3.30.460.10">
    <property type="entry name" value="Beta Polymerase, domain 2"/>
    <property type="match status" value="2"/>
</dbReference>
<dbReference type="PANTHER" id="PTHR30621:SF0">
    <property type="entry name" value="BIFUNCTIONAL GLUTAMINE SYNTHETASE ADENYLYLTRANSFERASE_ADENYLYL-REMOVING ENZYME"/>
    <property type="match status" value="1"/>
</dbReference>
<evidence type="ECO:0000313" key="10">
    <source>
        <dbReference type="EMBL" id="AHB49022.1"/>
    </source>
</evidence>
<evidence type="ECO:0000313" key="11">
    <source>
        <dbReference type="Proteomes" id="UP000018542"/>
    </source>
</evidence>
<dbReference type="PATRIC" id="fig|1029756.8.peg.2574"/>
<dbReference type="EC" id="2.7.7.89" evidence="7"/>
<evidence type="ECO:0000256" key="7">
    <source>
        <dbReference type="HAMAP-Rule" id="MF_00802"/>
    </source>
</evidence>
<dbReference type="HOGENOM" id="CLU_006233_0_0_5"/>
<evidence type="ECO:0000259" key="8">
    <source>
        <dbReference type="Pfam" id="PF03710"/>
    </source>
</evidence>
<proteinExistence type="inferred from homology"/>
<keyword evidence="3 7" id="KW-0547">Nucleotide-binding</keyword>
<dbReference type="NCBIfam" id="NF008292">
    <property type="entry name" value="PRK11072.1"/>
    <property type="match status" value="1"/>
</dbReference>
<reference evidence="10 11" key="1">
    <citation type="journal article" date="2014" name="Genome Announc.">
        <title>Complete Genome Sequence of Hyphomicrobium nitrativorans Strain NL23, a Denitrifying Bacterium Isolated from Biofilm of a Methanol-Fed Denitrification System Treating Seawater at the Montreal Biodome.</title>
        <authorList>
            <person name="Martineau C."/>
            <person name="Villeneuve C."/>
            <person name="Mauffrey F."/>
            <person name="Villemur R."/>
        </authorList>
    </citation>
    <scope>NUCLEOTIDE SEQUENCE [LARGE SCALE GENOMIC DNA]</scope>
    <source>
        <strain evidence="10">NL23</strain>
    </source>
</reference>